<dbReference type="EMBL" id="ATGK01000012">
    <property type="protein sequence ID" value="EPG37053.1"/>
    <property type="molecule type" value="Genomic_DNA"/>
</dbReference>
<dbReference type="EMBL" id="VMTP01000070">
    <property type="protein sequence ID" value="TVT79879.1"/>
    <property type="molecule type" value="Genomic_DNA"/>
</dbReference>
<reference evidence="2 4" key="1">
    <citation type="submission" date="2013-06" db="EMBL/GenBank/DDBJ databases">
        <title>The Genome Sequence of Acinetobacter sp. NIPH 2036.</title>
        <authorList>
            <consortium name="The Broad Institute Genome Sequencing Platform"/>
            <consortium name="The Broad Institute Genome Sequencing Center for Infectious Disease"/>
            <person name="Cerqueira G."/>
            <person name="Feldgarden M."/>
            <person name="Courvalin P."/>
            <person name="Perichon B."/>
            <person name="Grillot-Courvalin C."/>
            <person name="Clermont D."/>
            <person name="Rocha E."/>
            <person name="Yoon E.-J."/>
            <person name="Nemec A."/>
            <person name="Young S.K."/>
            <person name="Zeng Q."/>
            <person name="Gargeya S."/>
            <person name="Fitzgerald M."/>
            <person name="Abouelleil A."/>
            <person name="Alvarado L."/>
            <person name="Berlin A.M."/>
            <person name="Chapman S.B."/>
            <person name="Dewar J."/>
            <person name="Goldberg J."/>
            <person name="Griggs A."/>
            <person name="Gujja S."/>
            <person name="Hansen M."/>
            <person name="Howarth C."/>
            <person name="Imamovic A."/>
            <person name="Larimer J."/>
            <person name="McCowan C."/>
            <person name="Murphy C."/>
            <person name="Pearson M."/>
            <person name="Priest M."/>
            <person name="Roberts A."/>
            <person name="Saif S."/>
            <person name="Shea T."/>
            <person name="Sykes S."/>
            <person name="Wortman J."/>
            <person name="Nusbaum C."/>
            <person name="Birren B."/>
        </authorList>
    </citation>
    <scope>NUCLEOTIDE SEQUENCE [LARGE SCALE GENOMIC DNA]</scope>
    <source>
        <strain evidence="2 4">NIPH 2036</strain>
    </source>
</reference>
<dbReference type="HOGENOM" id="CLU_1860891_0_0_6"/>
<protein>
    <submittedName>
        <fullName evidence="2">Uncharacterized protein</fullName>
    </submittedName>
</protein>
<dbReference type="PROSITE" id="PS51257">
    <property type="entry name" value="PROKAR_LIPOPROTEIN"/>
    <property type="match status" value="1"/>
</dbReference>
<evidence type="ECO:0000313" key="5">
    <source>
        <dbReference type="Proteomes" id="UP000316981"/>
    </source>
</evidence>
<dbReference type="AlphaFoldDB" id="S3T821"/>
<accession>S3T821</accession>
<sequence length="137" mass="15113">MKKLLTIGLILVLAGCSKTITPEKTTADAEVQMPTGNPTPFPIEGADKLAEDCNEVASLAKSIMQLRQENKNSKAAYKTANDQGYANGKLSQLEHEYVNQMLEFAWESSVGETEKIKEERAKTFGQLNLMMCEAARK</sequence>
<dbReference type="RefSeq" id="WP_016652821.1">
    <property type="nucleotide sequence ID" value="NZ_BHGD02000061.1"/>
</dbReference>
<keyword evidence="1" id="KW-0175">Coiled coil</keyword>
<evidence type="ECO:0000256" key="1">
    <source>
        <dbReference type="SAM" id="Coils"/>
    </source>
</evidence>
<dbReference type="Proteomes" id="UP000014559">
    <property type="component" value="Unassembled WGS sequence"/>
</dbReference>
<evidence type="ECO:0000313" key="3">
    <source>
        <dbReference type="EMBL" id="TVT79879.1"/>
    </source>
</evidence>
<evidence type="ECO:0000313" key="2">
    <source>
        <dbReference type="EMBL" id="EPG37053.1"/>
    </source>
</evidence>
<dbReference type="PATRIC" id="fig|1217696.3.peg.2284"/>
<reference evidence="3 5" key="2">
    <citation type="submission" date="2019-07" db="EMBL/GenBank/DDBJ databases">
        <title>Draft Genome Sequence of the first blaOXA-58-Harboring Acinetobacter colistiniresistens clinical isolate from Brazil.</title>
        <authorList>
            <person name="Favaro L.S."/>
            <person name="Paula-Petroli S.B."/>
            <person name="Moura C.F."/>
            <person name="Tognim M.C.B."/>
            <person name="Venancio E.J."/>
            <person name="Yamada-Ogatta S.F."/>
            <person name="Carrara-Marroni F.E."/>
        </authorList>
    </citation>
    <scope>NUCLEOTIDE SEQUENCE [LARGE SCALE GENOMIC DNA]</scope>
    <source>
        <strain evidence="3 5">DL</strain>
    </source>
</reference>
<name>S3T821_9GAMM</name>
<gene>
    <name evidence="2" type="ORF">F907_02318</name>
    <name evidence="3" type="ORF">FPV60_13660</name>
</gene>
<proteinExistence type="predicted"/>
<evidence type="ECO:0000313" key="4">
    <source>
        <dbReference type="Proteomes" id="UP000014559"/>
    </source>
</evidence>
<feature type="coiled-coil region" evidence="1">
    <location>
        <begin position="56"/>
        <end position="83"/>
    </location>
</feature>
<comment type="caution">
    <text evidence="2">The sequence shown here is derived from an EMBL/GenBank/DDBJ whole genome shotgun (WGS) entry which is preliminary data.</text>
</comment>
<organism evidence="2 4">
    <name type="scientific">Acinetobacter colistiniresistens</name>
    <dbReference type="NCBI Taxonomy" id="280145"/>
    <lineage>
        <taxon>Bacteria</taxon>
        <taxon>Pseudomonadati</taxon>
        <taxon>Pseudomonadota</taxon>
        <taxon>Gammaproteobacteria</taxon>
        <taxon>Moraxellales</taxon>
        <taxon>Moraxellaceae</taxon>
        <taxon>Acinetobacter</taxon>
    </lineage>
</organism>
<dbReference type="Proteomes" id="UP000316981">
    <property type="component" value="Unassembled WGS sequence"/>
</dbReference>
<dbReference type="GeneID" id="45417462"/>